<dbReference type="InterPro" id="IPR029787">
    <property type="entry name" value="Nucleotide_cyclase"/>
</dbReference>
<dbReference type="SMART" id="SM00052">
    <property type="entry name" value="EAL"/>
    <property type="match status" value="1"/>
</dbReference>
<dbReference type="CDD" id="cd01949">
    <property type="entry name" value="GGDEF"/>
    <property type="match status" value="1"/>
</dbReference>
<organism evidence="3">
    <name type="scientific">freshwater metagenome</name>
    <dbReference type="NCBI Taxonomy" id="449393"/>
    <lineage>
        <taxon>unclassified sequences</taxon>
        <taxon>metagenomes</taxon>
        <taxon>ecological metagenomes</taxon>
    </lineage>
</organism>
<dbReference type="InterPro" id="IPR035919">
    <property type="entry name" value="EAL_sf"/>
</dbReference>
<reference evidence="3" key="1">
    <citation type="submission" date="2020-05" db="EMBL/GenBank/DDBJ databases">
        <authorList>
            <person name="Chiriac C."/>
            <person name="Salcher M."/>
            <person name="Ghai R."/>
            <person name="Kavagutti S V."/>
        </authorList>
    </citation>
    <scope>NUCLEOTIDE SEQUENCE</scope>
</reference>
<dbReference type="EMBL" id="CAFBOZ010000263">
    <property type="protein sequence ID" value="CAB5019085.1"/>
    <property type="molecule type" value="Genomic_DNA"/>
</dbReference>
<dbReference type="PROSITE" id="PS50883">
    <property type="entry name" value="EAL"/>
    <property type="match status" value="1"/>
</dbReference>
<dbReference type="Pfam" id="PF00990">
    <property type="entry name" value="GGDEF"/>
    <property type="match status" value="1"/>
</dbReference>
<dbReference type="PROSITE" id="PS50887">
    <property type="entry name" value="GGDEF"/>
    <property type="match status" value="1"/>
</dbReference>
<name>A0A6J7QQ64_9ZZZZ</name>
<accession>A0A6J7QQ64</accession>
<dbReference type="PANTHER" id="PTHR44757">
    <property type="entry name" value="DIGUANYLATE CYCLASE DGCP"/>
    <property type="match status" value="1"/>
</dbReference>
<dbReference type="SMART" id="SM00267">
    <property type="entry name" value="GGDEF"/>
    <property type="match status" value="1"/>
</dbReference>
<evidence type="ECO:0000259" key="2">
    <source>
        <dbReference type="PROSITE" id="PS50887"/>
    </source>
</evidence>
<dbReference type="Gene3D" id="3.30.70.270">
    <property type="match status" value="1"/>
</dbReference>
<protein>
    <submittedName>
        <fullName evidence="3">Unannotated protein</fullName>
    </submittedName>
</protein>
<dbReference type="CDD" id="cd01948">
    <property type="entry name" value="EAL"/>
    <property type="match status" value="1"/>
</dbReference>
<dbReference type="Gene3D" id="3.20.20.450">
    <property type="entry name" value="EAL domain"/>
    <property type="match status" value="1"/>
</dbReference>
<sequence>MGDPDATGRGAASDLTLVPSTPEAEWKGDLAQSVLNALPSLTLVIDATGTVLATNAAWKEFHESHSDDVVAIAVGDNYIEQMRNASLNHRWAHQTLAGVSSVLAGRMQSFEMDYDMMLAHTDRSFSLSAVPLPHGGALVSQVDISWRTALERQLSHRATHDALTGLPNRMLLTDRLALALQRAARSGTKVGVLFCDLDQFKVLNDTLGHAAGDQVIVSVARRLQSVSRATDSVTRFGGDEFVVVLEDIHGEADASEVADRLREAVNAPMQVGGVDMWFGASIGVVVSSGNVRASNRDADDLLRDADTAMYRAKDLGRNRIAVFDSSMRDEVAGRLELSMSLRTAVIRNELRLLYQPQLSCENNRVIGVEALVRWQHPQRGLIGPLEFIDAAEESGAIVEIGAWVLEEACRQAAEWSAITGPGFSMAVNLSTRQLTDPALALHVAECLATNQLEPSRLVLELTESSLMREPEAATLMLQELSRLGVWISVDDFGTGYSSLAYLQRFPVDILKIDKSFIARILDTPKSNSLVHGIVDLAHALGLLTVAEGIEVEEQRLAVIRAGCDAYQGYLSGAPESAEEITALLRRQNDATVMTG</sequence>
<feature type="domain" description="EAL" evidence="1">
    <location>
        <begin position="334"/>
        <end position="588"/>
    </location>
</feature>
<dbReference type="InterPro" id="IPR001633">
    <property type="entry name" value="EAL_dom"/>
</dbReference>
<dbReference type="InterPro" id="IPR043128">
    <property type="entry name" value="Rev_trsase/Diguanyl_cyclase"/>
</dbReference>
<dbReference type="AlphaFoldDB" id="A0A6J7QQ64"/>
<dbReference type="SUPFAM" id="SSF141868">
    <property type="entry name" value="EAL domain-like"/>
    <property type="match status" value="1"/>
</dbReference>
<dbReference type="FunFam" id="3.30.70.270:FF:000001">
    <property type="entry name" value="Diguanylate cyclase domain protein"/>
    <property type="match status" value="1"/>
</dbReference>
<dbReference type="InterPro" id="IPR052155">
    <property type="entry name" value="Biofilm_reg_signaling"/>
</dbReference>
<dbReference type="Pfam" id="PF00563">
    <property type="entry name" value="EAL"/>
    <property type="match status" value="1"/>
</dbReference>
<dbReference type="PANTHER" id="PTHR44757:SF2">
    <property type="entry name" value="BIOFILM ARCHITECTURE MAINTENANCE PROTEIN MBAA"/>
    <property type="match status" value="1"/>
</dbReference>
<feature type="domain" description="GGDEF" evidence="2">
    <location>
        <begin position="188"/>
        <end position="325"/>
    </location>
</feature>
<dbReference type="InterPro" id="IPR000160">
    <property type="entry name" value="GGDEF_dom"/>
</dbReference>
<dbReference type="NCBIfam" id="TIGR00254">
    <property type="entry name" value="GGDEF"/>
    <property type="match status" value="1"/>
</dbReference>
<evidence type="ECO:0000259" key="1">
    <source>
        <dbReference type="PROSITE" id="PS50883"/>
    </source>
</evidence>
<proteinExistence type="predicted"/>
<evidence type="ECO:0000313" key="3">
    <source>
        <dbReference type="EMBL" id="CAB5019085.1"/>
    </source>
</evidence>
<dbReference type="SUPFAM" id="SSF55073">
    <property type="entry name" value="Nucleotide cyclase"/>
    <property type="match status" value="1"/>
</dbReference>
<gene>
    <name evidence="3" type="ORF">UFOPK3992_01602</name>
</gene>